<gene>
    <name evidence="2" type="ORF">BECKDK2373B_GA0170837_108414</name>
    <name evidence="1" type="ORF">BECKDK2373C_GA0170839_100176</name>
</gene>
<proteinExistence type="predicted"/>
<name>A0A450RTW7_9GAMM</name>
<evidence type="ECO:0000313" key="2">
    <source>
        <dbReference type="EMBL" id="VFJ59611.1"/>
    </source>
</evidence>
<dbReference type="EMBL" id="CAADEY010000001">
    <property type="protein sequence ID" value="VFJ42540.1"/>
    <property type="molecule type" value="Genomic_DNA"/>
</dbReference>
<dbReference type="EMBL" id="CAADEX010000084">
    <property type="protein sequence ID" value="VFJ59611.1"/>
    <property type="molecule type" value="Genomic_DNA"/>
</dbReference>
<protein>
    <recommendedName>
        <fullName evidence="3">DUF4258 domain-containing protein</fullName>
    </recommendedName>
</protein>
<dbReference type="AlphaFoldDB" id="A0A450RTW7"/>
<dbReference type="Pfam" id="PF14076">
    <property type="entry name" value="DUF4258"/>
    <property type="match status" value="1"/>
</dbReference>
<reference evidence="1" key="1">
    <citation type="submission" date="2019-02" db="EMBL/GenBank/DDBJ databases">
        <authorList>
            <person name="Gruber-Vodicka R. H."/>
            <person name="Seah K. B. B."/>
        </authorList>
    </citation>
    <scope>NUCLEOTIDE SEQUENCE</scope>
    <source>
        <strain evidence="1">BECK_DK161</strain>
        <strain evidence="2">BECK_DK47</strain>
    </source>
</reference>
<evidence type="ECO:0008006" key="3">
    <source>
        <dbReference type="Google" id="ProtNLM"/>
    </source>
</evidence>
<organism evidence="1">
    <name type="scientific">Candidatus Kentrum sp. DK</name>
    <dbReference type="NCBI Taxonomy" id="2126562"/>
    <lineage>
        <taxon>Bacteria</taxon>
        <taxon>Pseudomonadati</taxon>
        <taxon>Pseudomonadota</taxon>
        <taxon>Gammaproteobacteria</taxon>
        <taxon>Candidatus Kentrum</taxon>
    </lineage>
</organism>
<evidence type="ECO:0000313" key="1">
    <source>
        <dbReference type="EMBL" id="VFJ42540.1"/>
    </source>
</evidence>
<sequence length="77" mass="9318">MEFTPHLFKRMEDRGFNEVDLRTMLEQARGYRPDIVKGRWVIEARHNRHPWEIIVEPERDERVLVVITAYPIWGITT</sequence>
<dbReference type="InterPro" id="IPR025354">
    <property type="entry name" value="DUF4258"/>
</dbReference>
<accession>A0A450RTW7</accession>